<dbReference type="EMBL" id="JAIWOZ010000003">
    <property type="protein sequence ID" value="KAH6608226.1"/>
    <property type="molecule type" value="Genomic_DNA"/>
</dbReference>
<proteinExistence type="predicted"/>
<dbReference type="AlphaFoldDB" id="A0A9P8TU90"/>
<keyword evidence="2" id="KW-1185">Reference proteome</keyword>
<protein>
    <submittedName>
        <fullName evidence="1">Uncharacterized protein</fullName>
    </submittedName>
</protein>
<evidence type="ECO:0000313" key="1">
    <source>
        <dbReference type="EMBL" id="KAH6608226.1"/>
    </source>
</evidence>
<evidence type="ECO:0000313" key="2">
    <source>
        <dbReference type="Proteomes" id="UP000827724"/>
    </source>
</evidence>
<sequence length="65" mass="6758">MSRLGSRGVAGEVASCKSTYALHVSNAVQHDVGQHLSGTIHNQATHLFSALQTSERVAIGSKSAP</sequence>
<reference evidence="1" key="1">
    <citation type="submission" date="2021-08" db="EMBL/GenBank/DDBJ databases">
        <title>Chromosome-Level Trichoderma cornu-damae using Hi-C Data.</title>
        <authorList>
            <person name="Kim C.S."/>
        </authorList>
    </citation>
    <scope>NUCLEOTIDE SEQUENCE</scope>
    <source>
        <strain evidence="1">KA19-0412C</strain>
    </source>
</reference>
<name>A0A9P8TU90_9HYPO</name>
<dbReference type="Proteomes" id="UP000827724">
    <property type="component" value="Unassembled WGS sequence"/>
</dbReference>
<comment type="caution">
    <text evidence="1">The sequence shown here is derived from an EMBL/GenBank/DDBJ whole genome shotgun (WGS) entry which is preliminary data.</text>
</comment>
<gene>
    <name evidence="1" type="ORF">Trco_004539</name>
</gene>
<accession>A0A9P8TU90</accession>
<organism evidence="1 2">
    <name type="scientific">Trichoderma cornu-damae</name>
    <dbReference type="NCBI Taxonomy" id="654480"/>
    <lineage>
        <taxon>Eukaryota</taxon>
        <taxon>Fungi</taxon>
        <taxon>Dikarya</taxon>
        <taxon>Ascomycota</taxon>
        <taxon>Pezizomycotina</taxon>
        <taxon>Sordariomycetes</taxon>
        <taxon>Hypocreomycetidae</taxon>
        <taxon>Hypocreales</taxon>
        <taxon>Hypocreaceae</taxon>
        <taxon>Trichoderma</taxon>
    </lineage>
</organism>